<name>A0AAP0IU10_9MAGN</name>
<evidence type="ECO:0000313" key="2">
    <source>
        <dbReference type="Proteomes" id="UP001420932"/>
    </source>
</evidence>
<comment type="caution">
    <text evidence="1">The sequence shown here is derived from an EMBL/GenBank/DDBJ whole genome shotgun (WGS) entry which is preliminary data.</text>
</comment>
<dbReference type="AlphaFoldDB" id="A0AAP0IU10"/>
<dbReference type="EMBL" id="JBBNAF010000008">
    <property type="protein sequence ID" value="KAK9120556.1"/>
    <property type="molecule type" value="Genomic_DNA"/>
</dbReference>
<evidence type="ECO:0000313" key="1">
    <source>
        <dbReference type="EMBL" id="KAK9120556.1"/>
    </source>
</evidence>
<organism evidence="1 2">
    <name type="scientific">Stephania yunnanensis</name>
    <dbReference type="NCBI Taxonomy" id="152371"/>
    <lineage>
        <taxon>Eukaryota</taxon>
        <taxon>Viridiplantae</taxon>
        <taxon>Streptophyta</taxon>
        <taxon>Embryophyta</taxon>
        <taxon>Tracheophyta</taxon>
        <taxon>Spermatophyta</taxon>
        <taxon>Magnoliopsida</taxon>
        <taxon>Ranunculales</taxon>
        <taxon>Menispermaceae</taxon>
        <taxon>Menispermoideae</taxon>
        <taxon>Cissampelideae</taxon>
        <taxon>Stephania</taxon>
    </lineage>
</organism>
<keyword evidence="2" id="KW-1185">Reference proteome</keyword>
<proteinExistence type="predicted"/>
<sequence>MRCRCREDLMDERRKSSVFAVIKAEAENIRCRIRYTRHVDWNAVHAMQTCSSLCSASSTQKRLMCAVGCGSYHGQCEIGCMLEENLVLGRDLNR</sequence>
<reference evidence="1 2" key="1">
    <citation type="submission" date="2024-01" db="EMBL/GenBank/DDBJ databases">
        <title>Genome assemblies of Stephania.</title>
        <authorList>
            <person name="Yang L."/>
        </authorList>
    </citation>
    <scope>NUCLEOTIDE SEQUENCE [LARGE SCALE GENOMIC DNA]</scope>
    <source>
        <strain evidence="1">YNDBR</strain>
        <tissue evidence="1">Leaf</tissue>
    </source>
</reference>
<gene>
    <name evidence="1" type="ORF">Syun_018173</name>
</gene>
<protein>
    <submittedName>
        <fullName evidence="1">Uncharacterized protein</fullName>
    </submittedName>
</protein>
<dbReference type="Proteomes" id="UP001420932">
    <property type="component" value="Unassembled WGS sequence"/>
</dbReference>
<accession>A0AAP0IU10</accession>